<feature type="compositionally biased region" description="Polar residues" evidence="1">
    <location>
        <begin position="52"/>
        <end position="71"/>
    </location>
</feature>
<evidence type="ECO:0000313" key="2">
    <source>
        <dbReference type="EMBL" id="PNY25368.1"/>
    </source>
</evidence>
<feature type="compositionally biased region" description="Basic and acidic residues" evidence="1">
    <location>
        <begin position="17"/>
        <end position="26"/>
    </location>
</feature>
<feature type="compositionally biased region" description="Basic residues" evidence="1">
    <location>
        <begin position="250"/>
        <end position="262"/>
    </location>
</feature>
<proteinExistence type="predicted"/>
<feature type="region of interest" description="Disordered" evidence="1">
    <location>
        <begin position="125"/>
        <end position="150"/>
    </location>
</feature>
<dbReference type="EMBL" id="NRSZ01000766">
    <property type="protein sequence ID" value="PNY25368.1"/>
    <property type="molecule type" value="Genomic_DNA"/>
</dbReference>
<evidence type="ECO:0000256" key="1">
    <source>
        <dbReference type="SAM" id="MobiDB-lite"/>
    </source>
</evidence>
<evidence type="ECO:0000313" key="3">
    <source>
        <dbReference type="Proteomes" id="UP000236621"/>
    </source>
</evidence>
<name>A0A2K3QCV5_9HYPO</name>
<gene>
    <name evidence="2" type="ORF">TCAP_04686</name>
</gene>
<feature type="compositionally biased region" description="Basic and acidic residues" evidence="1">
    <location>
        <begin position="72"/>
        <end position="84"/>
    </location>
</feature>
<accession>A0A2K3QCV5</accession>
<dbReference type="Proteomes" id="UP000236621">
    <property type="component" value="Unassembled WGS sequence"/>
</dbReference>
<comment type="caution">
    <text evidence="2">The sequence shown here is derived from an EMBL/GenBank/DDBJ whole genome shotgun (WGS) entry which is preliminary data.</text>
</comment>
<dbReference type="OrthoDB" id="5084700at2759"/>
<protein>
    <submittedName>
        <fullName evidence="2">Uncharacterized protein</fullName>
    </submittedName>
</protein>
<feature type="region of interest" description="Disordered" evidence="1">
    <location>
        <begin position="188"/>
        <end position="267"/>
    </location>
</feature>
<dbReference type="AlphaFoldDB" id="A0A2K3QCV5"/>
<feature type="region of interest" description="Disordered" evidence="1">
    <location>
        <begin position="1"/>
        <end position="96"/>
    </location>
</feature>
<reference evidence="2 3" key="1">
    <citation type="submission" date="2017-08" db="EMBL/GenBank/DDBJ databases">
        <title>Harnessing the power of phylogenomics to disentangle the directionality and signatures of interkingdom host jumping in the parasitic fungal genus Tolypocladium.</title>
        <authorList>
            <person name="Quandt C.A."/>
            <person name="Patterson W."/>
            <person name="Spatafora J.W."/>
        </authorList>
    </citation>
    <scope>NUCLEOTIDE SEQUENCE [LARGE SCALE GENOMIC DNA]</scope>
    <source>
        <strain evidence="2 3">CBS 113982</strain>
    </source>
</reference>
<feature type="compositionally biased region" description="Basic and acidic residues" evidence="1">
    <location>
        <begin position="230"/>
        <end position="249"/>
    </location>
</feature>
<keyword evidence="3" id="KW-1185">Reference proteome</keyword>
<sequence>MFSGSPAPRMLCKKRAKDNEEPREEQPNGSATATPGKRAPQLRDTIGLFESLSRQATTDKPSSSGNWPSTKQQRDAAGRHDKPRIPKRGIGLGSTFRKISGSWGRTRLARAMSKQPDMAYTEIGAGRAAGNTSSARFGKNARQTRGRLHEDDSQTNLIDLVTLDLLDMEAAMPGSTLPPVGKLLSSCPWDGEGSQSDNVHVSHDESIDSGDGEPCSQDAQGKGSPGDTDTETKTAETARPSSSDHETHERRRSRRVSSRRWVSRSSGTLVARVQCVLEQPRPVRANEVKRLVSLCRDKVTGWKGRGVSE</sequence>
<organism evidence="2 3">
    <name type="scientific">Tolypocladium capitatum</name>
    <dbReference type="NCBI Taxonomy" id="45235"/>
    <lineage>
        <taxon>Eukaryota</taxon>
        <taxon>Fungi</taxon>
        <taxon>Dikarya</taxon>
        <taxon>Ascomycota</taxon>
        <taxon>Pezizomycotina</taxon>
        <taxon>Sordariomycetes</taxon>
        <taxon>Hypocreomycetidae</taxon>
        <taxon>Hypocreales</taxon>
        <taxon>Ophiocordycipitaceae</taxon>
        <taxon>Tolypocladium</taxon>
    </lineage>
</organism>